<reference evidence="2" key="2">
    <citation type="submission" date="2020-03" db="EMBL/GenBank/DDBJ databases">
        <authorList>
            <person name="Fu F.-F."/>
            <person name="Chen J."/>
        </authorList>
    </citation>
    <scope>NUCLEOTIDE SEQUENCE</scope>
    <source>
        <strain evidence="2">Lc1</strain>
    </source>
</reference>
<evidence type="ECO:0000313" key="3">
    <source>
        <dbReference type="Proteomes" id="UP000613401"/>
    </source>
</evidence>
<feature type="compositionally biased region" description="Polar residues" evidence="1">
    <location>
        <begin position="1"/>
        <end position="15"/>
    </location>
</feature>
<sequence>MGNSQSSGSTWNEWESSQKDEWRTLVDREITETQWVSGNDYLIMVKREEFLCKKEELMKRFKDEWIGWTGGPKSDYFWGDQVFQGRRRRQWGSNFYADGHDHGRTRYRY</sequence>
<reference evidence="2" key="1">
    <citation type="journal article" date="2020" name="Phytopathology">
        <title>Genome sequence and comparative analysis of Colletotrichum gloeosporioides isolated from Liriodendron leaves.</title>
        <authorList>
            <person name="Fu F.F."/>
            <person name="Hao Z."/>
            <person name="Wang P."/>
            <person name="Lu Y."/>
            <person name="Xue L.J."/>
            <person name="Wei G."/>
            <person name="Tian Y."/>
            <person name="Baishi H."/>
            <person name="Xu H."/>
            <person name="Shi J."/>
            <person name="Cheng T."/>
            <person name="Wang G."/>
            <person name="Yi Y."/>
            <person name="Chen J."/>
        </authorList>
    </citation>
    <scope>NUCLEOTIDE SEQUENCE</scope>
    <source>
        <strain evidence="2">Lc1</strain>
    </source>
</reference>
<protein>
    <submittedName>
        <fullName evidence="2">Uncharacterized protein</fullName>
    </submittedName>
</protein>
<keyword evidence="3" id="KW-1185">Reference proteome</keyword>
<name>A0A8H4FNE7_COLGL</name>
<evidence type="ECO:0000256" key="1">
    <source>
        <dbReference type="SAM" id="MobiDB-lite"/>
    </source>
</evidence>
<organism evidence="2 3">
    <name type="scientific">Colletotrichum gloeosporioides</name>
    <name type="common">Anthracnose fungus</name>
    <name type="synonym">Glomerella cingulata</name>
    <dbReference type="NCBI Taxonomy" id="474922"/>
    <lineage>
        <taxon>Eukaryota</taxon>
        <taxon>Fungi</taxon>
        <taxon>Dikarya</taxon>
        <taxon>Ascomycota</taxon>
        <taxon>Pezizomycotina</taxon>
        <taxon>Sordariomycetes</taxon>
        <taxon>Hypocreomycetidae</taxon>
        <taxon>Glomerellales</taxon>
        <taxon>Glomerellaceae</taxon>
        <taxon>Colletotrichum</taxon>
        <taxon>Colletotrichum gloeosporioides species complex</taxon>
    </lineage>
</organism>
<dbReference type="GeneID" id="69020141"/>
<accession>A0A8H4FNE7</accession>
<dbReference type="AlphaFoldDB" id="A0A8H4FNE7"/>
<dbReference type="Proteomes" id="UP000613401">
    <property type="component" value="Unassembled WGS sequence"/>
</dbReference>
<gene>
    <name evidence="2" type="ORF">GCG54_00013024</name>
</gene>
<proteinExistence type="predicted"/>
<evidence type="ECO:0000313" key="2">
    <source>
        <dbReference type="EMBL" id="KAF3808386.1"/>
    </source>
</evidence>
<dbReference type="EMBL" id="WVTB01000021">
    <property type="protein sequence ID" value="KAF3808386.1"/>
    <property type="molecule type" value="Genomic_DNA"/>
</dbReference>
<feature type="region of interest" description="Disordered" evidence="1">
    <location>
        <begin position="1"/>
        <end position="20"/>
    </location>
</feature>
<dbReference type="RefSeq" id="XP_045267545.1">
    <property type="nucleotide sequence ID" value="XM_045412887.1"/>
</dbReference>
<comment type="caution">
    <text evidence="2">The sequence shown here is derived from an EMBL/GenBank/DDBJ whole genome shotgun (WGS) entry which is preliminary data.</text>
</comment>